<feature type="region of interest" description="Disordered" evidence="1">
    <location>
        <begin position="60"/>
        <end position="95"/>
    </location>
</feature>
<dbReference type="Proteomes" id="UP000001890">
    <property type="component" value="Chromosome"/>
</dbReference>
<dbReference type="EMBL" id="FP565176">
    <property type="protein sequence ID" value="CBA16129.1"/>
    <property type="molecule type" value="Genomic_DNA"/>
</dbReference>
<keyword evidence="4" id="KW-1185">Reference proteome</keyword>
<accession>D2UAT6</accession>
<proteinExistence type="predicted"/>
<name>D2UAT6_XANAP</name>
<dbReference type="GO" id="GO:0008270">
    <property type="term" value="F:zinc ion binding"/>
    <property type="evidence" value="ECO:0007669"/>
    <property type="project" value="InterPro"/>
</dbReference>
<dbReference type="SUPFAM" id="SSF57783">
    <property type="entry name" value="Zinc beta-ribbon"/>
    <property type="match status" value="1"/>
</dbReference>
<evidence type="ECO:0000259" key="2">
    <source>
        <dbReference type="SMART" id="SM00400"/>
    </source>
</evidence>
<dbReference type="STRING" id="380358.XALC_1630"/>
<dbReference type="GO" id="GO:0003899">
    <property type="term" value="F:DNA-directed RNA polymerase activity"/>
    <property type="evidence" value="ECO:0007669"/>
    <property type="project" value="InterPro"/>
</dbReference>
<dbReference type="Gene3D" id="3.90.580.10">
    <property type="entry name" value="Zinc finger, CHC2-type domain"/>
    <property type="match status" value="1"/>
</dbReference>
<dbReference type="KEGG" id="xal:XALC_1630"/>
<dbReference type="RefSeq" id="WP_012916130.1">
    <property type="nucleotide sequence ID" value="NC_013722.1"/>
</dbReference>
<dbReference type="PATRIC" id="fig|29447.3.peg.1592"/>
<reference evidence="3 4" key="1">
    <citation type="journal article" date="2009" name="BMC Genomics">
        <title>The complete genome sequence of Xanthomonas albilineans provides new insights into the reductive genome evolution of the xylem-limited Xanthomonadaceae.</title>
        <authorList>
            <person name="Pieretti I."/>
            <person name="Royer M."/>
            <person name="Barbe V."/>
            <person name="Carrere S."/>
            <person name="Koebnik R."/>
            <person name="Cociancich S."/>
            <person name="Couloux A."/>
            <person name="Darrasse A."/>
            <person name="Gouzy J."/>
            <person name="Jacques M.A."/>
            <person name="Lauber E."/>
            <person name="Manceau C."/>
            <person name="Mangenot S."/>
            <person name="Poussier S."/>
            <person name="Segurens B."/>
            <person name="Szurek B."/>
            <person name="Verdier V."/>
            <person name="Arlat M."/>
            <person name="Rott P."/>
        </authorList>
    </citation>
    <scope>NUCLEOTIDE SEQUENCE [LARGE SCALE GENOMIC DNA]</scope>
    <source>
        <strain evidence="4">GPE PC73 / CFBP 7063</strain>
    </source>
</reference>
<dbReference type="GO" id="GO:0006260">
    <property type="term" value="P:DNA replication"/>
    <property type="evidence" value="ECO:0007669"/>
    <property type="project" value="InterPro"/>
</dbReference>
<gene>
    <name evidence="3" type="ordered locus">XALc_1630</name>
</gene>
<dbReference type="InterPro" id="IPR002694">
    <property type="entry name" value="Znf_CHC2"/>
</dbReference>
<evidence type="ECO:0000256" key="1">
    <source>
        <dbReference type="SAM" id="MobiDB-lite"/>
    </source>
</evidence>
<organism evidence="3 4">
    <name type="scientific">Xanthomonas albilineans (strain GPE PC73 / CFBP 7063)</name>
    <dbReference type="NCBI Taxonomy" id="380358"/>
    <lineage>
        <taxon>Bacteria</taxon>
        <taxon>Pseudomonadati</taxon>
        <taxon>Pseudomonadota</taxon>
        <taxon>Gammaproteobacteria</taxon>
        <taxon>Lysobacterales</taxon>
        <taxon>Lysobacteraceae</taxon>
        <taxon>Xanthomonas</taxon>
    </lineage>
</organism>
<protein>
    <recommendedName>
        <fullName evidence="2">Zinc finger CHC2-type domain-containing protein</fullName>
    </recommendedName>
</protein>
<dbReference type="InterPro" id="IPR036977">
    <property type="entry name" value="DNA_primase_Znf_CHC2"/>
</dbReference>
<dbReference type="GO" id="GO:0003677">
    <property type="term" value="F:DNA binding"/>
    <property type="evidence" value="ECO:0007669"/>
    <property type="project" value="InterPro"/>
</dbReference>
<dbReference type="GeneID" id="57876937"/>
<dbReference type="OrthoDB" id="5639125at2"/>
<evidence type="ECO:0000313" key="4">
    <source>
        <dbReference type="Proteomes" id="UP000001890"/>
    </source>
</evidence>
<dbReference type="AlphaFoldDB" id="D2UAT6"/>
<dbReference type="SMART" id="SM00400">
    <property type="entry name" value="ZnF_CHCC"/>
    <property type="match status" value="1"/>
</dbReference>
<sequence>MTQKRRSPRKAAHDAHAGALGAWRMYGQADRGGTSLPDNWRDRLPDPADYYRQHVAKLGRPNGSGWAQGVSPFRDEREPSFSVCQTNPRGPWRDFATGETGDLVSFHMRLTGKPFKEAVADLLAGVRR</sequence>
<evidence type="ECO:0000313" key="3">
    <source>
        <dbReference type="EMBL" id="CBA16129.1"/>
    </source>
</evidence>
<dbReference type="Pfam" id="PF01807">
    <property type="entry name" value="Zn_ribbon_DnaG"/>
    <property type="match status" value="1"/>
</dbReference>
<feature type="domain" description="Zinc finger CHC2-type" evidence="2">
    <location>
        <begin position="67"/>
        <end position="123"/>
    </location>
</feature>